<dbReference type="GO" id="GO:0003729">
    <property type="term" value="F:mRNA binding"/>
    <property type="evidence" value="ECO:0007669"/>
    <property type="project" value="TreeGrafter"/>
</dbReference>
<protein>
    <recommendedName>
        <fullName evidence="8">PUM-HD domain-containing protein</fullName>
    </recommendedName>
</protein>
<dbReference type="KEGG" id="crb:17877199"/>
<dbReference type="EMBL" id="KB870812">
    <property type="protein sequence ID" value="EOA14937.1"/>
    <property type="molecule type" value="Genomic_DNA"/>
</dbReference>
<feature type="repeat" description="Pumilio" evidence="6">
    <location>
        <begin position="424"/>
        <end position="462"/>
    </location>
</feature>
<feature type="repeat" description="Pumilio" evidence="6">
    <location>
        <begin position="233"/>
        <end position="268"/>
    </location>
</feature>
<dbReference type="GO" id="GO:0005737">
    <property type="term" value="C:cytoplasm"/>
    <property type="evidence" value="ECO:0007669"/>
    <property type="project" value="UniProtKB-SubCell"/>
</dbReference>
<evidence type="ECO:0000313" key="10">
    <source>
        <dbReference type="Proteomes" id="UP000029121"/>
    </source>
</evidence>
<dbReference type="eggNOG" id="KOG2049">
    <property type="taxonomic scope" value="Eukaryota"/>
</dbReference>
<dbReference type="AlphaFoldDB" id="R0F046"/>
<dbReference type="SMART" id="SM00025">
    <property type="entry name" value="Pumilio"/>
    <property type="match status" value="7"/>
</dbReference>
<organism evidence="9 10">
    <name type="scientific">Capsella rubella</name>
    <dbReference type="NCBI Taxonomy" id="81985"/>
    <lineage>
        <taxon>Eukaryota</taxon>
        <taxon>Viridiplantae</taxon>
        <taxon>Streptophyta</taxon>
        <taxon>Embryophyta</taxon>
        <taxon>Tracheophyta</taxon>
        <taxon>Spermatophyta</taxon>
        <taxon>Magnoliopsida</taxon>
        <taxon>eudicotyledons</taxon>
        <taxon>Gunneridae</taxon>
        <taxon>Pentapetalae</taxon>
        <taxon>rosids</taxon>
        <taxon>malvids</taxon>
        <taxon>Brassicales</taxon>
        <taxon>Brassicaceae</taxon>
        <taxon>Camelineae</taxon>
        <taxon>Capsella</taxon>
    </lineage>
</organism>
<dbReference type="InterPro" id="IPR011989">
    <property type="entry name" value="ARM-like"/>
</dbReference>
<keyword evidence="10" id="KW-1185">Reference proteome</keyword>
<dbReference type="STRING" id="81985.R0F046"/>
<keyword evidence="4" id="KW-0810">Translation regulation</keyword>
<dbReference type="PANTHER" id="PTHR12537:SF186">
    <property type="entry name" value="PUMILIO HOMOLOG 14-RELATED"/>
    <property type="match status" value="1"/>
</dbReference>
<evidence type="ECO:0000259" key="8">
    <source>
        <dbReference type="PROSITE" id="PS50303"/>
    </source>
</evidence>
<evidence type="ECO:0000313" key="9">
    <source>
        <dbReference type="EMBL" id="EOA14937.1"/>
    </source>
</evidence>
<dbReference type="PANTHER" id="PTHR12537">
    <property type="entry name" value="RNA BINDING PROTEIN PUMILIO-RELATED"/>
    <property type="match status" value="1"/>
</dbReference>
<dbReference type="GO" id="GO:0006417">
    <property type="term" value="P:regulation of translation"/>
    <property type="evidence" value="ECO:0007669"/>
    <property type="project" value="UniProtKB-KW"/>
</dbReference>
<name>R0F046_9BRAS</name>
<feature type="repeat" description="Pumilio" evidence="6">
    <location>
        <begin position="388"/>
        <end position="423"/>
    </location>
</feature>
<feature type="compositionally biased region" description="Low complexity" evidence="7">
    <location>
        <begin position="38"/>
        <end position="47"/>
    </location>
</feature>
<evidence type="ECO:0000256" key="3">
    <source>
        <dbReference type="ARBA" id="ARBA00022737"/>
    </source>
</evidence>
<dbReference type="PROSITE" id="PS50303">
    <property type="entry name" value="PUM_HD"/>
    <property type="match status" value="1"/>
</dbReference>
<comment type="subcellular location">
    <subcellularLocation>
        <location evidence="1">Cytoplasm</location>
    </subcellularLocation>
</comment>
<feature type="region of interest" description="Disordered" evidence="7">
    <location>
        <begin position="1"/>
        <end position="50"/>
    </location>
</feature>
<evidence type="ECO:0000256" key="1">
    <source>
        <dbReference type="ARBA" id="ARBA00004496"/>
    </source>
</evidence>
<evidence type="ECO:0000256" key="5">
    <source>
        <dbReference type="ARBA" id="ARBA00022884"/>
    </source>
</evidence>
<dbReference type="InterPro" id="IPR016024">
    <property type="entry name" value="ARM-type_fold"/>
</dbReference>
<dbReference type="OrthoDB" id="668540at2759"/>
<dbReference type="Gene3D" id="1.25.10.10">
    <property type="entry name" value="Leucine-rich Repeat Variant"/>
    <property type="match status" value="1"/>
</dbReference>
<dbReference type="Pfam" id="PF00806">
    <property type="entry name" value="PUF"/>
    <property type="match status" value="5"/>
</dbReference>
<dbReference type="InterPro" id="IPR033133">
    <property type="entry name" value="PUM-HD"/>
</dbReference>
<accession>R0F046</accession>
<feature type="non-terminal residue" evidence="9">
    <location>
        <position position="1"/>
    </location>
</feature>
<dbReference type="InterPro" id="IPR001313">
    <property type="entry name" value="Pumilio_RNA-bd_rpt"/>
</dbReference>
<evidence type="ECO:0000256" key="6">
    <source>
        <dbReference type="PROSITE-ProRule" id="PRU00317"/>
    </source>
</evidence>
<sequence length="518" mass="57989">RVMDKKFHGERDIWSTAEETPETVTFRRGASSQPQPPQMQQLQQPESSHQRANGFLNDLKTLESSFCGLSFSDSTLRQNGHHPDRFNPVINGGSSGGLGGGPGLGGSAGLGGLGGSGGHGGGGYMFPQSASYHQRELEGFNQMQQRDGAYRYGYDGTMYGSSSSFASRNRYPWDGMNSPLMGYGGYNHDQAMAMMNGREITILSMAKDQVMSEHVLKMISQSTKETIDVIFNALIGQICDLMVDPFASDVVKKLLGKCSFEQIAMIVDMVTQEQSQFVNICFDSLGSAAIELLLLNIHRRGGDEQVSRMVATISSVALRLAKTSHAKDIILACFSLFTYNQCRLLVEVVARHCYQIGIDQHGCYMLQLCVYDQSRKVNYEVQQRMICEIITHSVKLCLNCYGNYVVQFILELDNLHVTRALVLQLVGSYAHLSRNKYGSHAVQKLLRLRCVETRLIINDLLAEMDSLLLDPYGNYVIQTAWFVSEVDVRQVLMWHIERNIRLMRCNKFGNKILEKLHL</sequence>
<dbReference type="Proteomes" id="UP000029121">
    <property type="component" value="Unassembled WGS sequence"/>
</dbReference>
<proteinExistence type="predicted"/>
<keyword evidence="5" id="KW-0694">RNA-binding</keyword>
<evidence type="ECO:0000256" key="4">
    <source>
        <dbReference type="ARBA" id="ARBA00022845"/>
    </source>
</evidence>
<dbReference type="PROSITE" id="PS50302">
    <property type="entry name" value="PUM"/>
    <property type="match status" value="3"/>
</dbReference>
<feature type="domain" description="PUM-HD" evidence="8">
    <location>
        <begin position="175"/>
        <end position="518"/>
    </location>
</feature>
<dbReference type="SUPFAM" id="SSF48371">
    <property type="entry name" value="ARM repeat"/>
    <property type="match status" value="1"/>
</dbReference>
<gene>
    <name evidence="9" type="ORF">CARUB_v10028280mg</name>
</gene>
<reference evidence="10" key="1">
    <citation type="journal article" date="2013" name="Nat. Genet.">
        <title>The Capsella rubella genome and the genomic consequences of rapid mating system evolution.</title>
        <authorList>
            <person name="Slotte T."/>
            <person name="Hazzouri K.M."/>
            <person name="Agren J.A."/>
            <person name="Koenig D."/>
            <person name="Maumus F."/>
            <person name="Guo Y.L."/>
            <person name="Steige K."/>
            <person name="Platts A.E."/>
            <person name="Escobar J.S."/>
            <person name="Newman L.K."/>
            <person name="Wang W."/>
            <person name="Mandakova T."/>
            <person name="Vello E."/>
            <person name="Smith L.M."/>
            <person name="Henz S.R."/>
            <person name="Steffen J."/>
            <person name="Takuno S."/>
            <person name="Brandvain Y."/>
            <person name="Coop G."/>
            <person name="Andolfatto P."/>
            <person name="Hu T.T."/>
            <person name="Blanchette M."/>
            <person name="Clark R.M."/>
            <person name="Quesneville H."/>
            <person name="Nordborg M."/>
            <person name="Gaut B.S."/>
            <person name="Lysak M.A."/>
            <person name="Jenkins J."/>
            <person name="Grimwood J."/>
            <person name="Chapman J."/>
            <person name="Prochnik S."/>
            <person name="Shu S."/>
            <person name="Rokhsar D."/>
            <person name="Schmutz J."/>
            <person name="Weigel D."/>
            <person name="Wright S.I."/>
        </authorList>
    </citation>
    <scope>NUCLEOTIDE SEQUENCE [LARGE SCALE GENOMIC DNA]</scope>
    <source>
        <strain evidence="10">cv. Monte Gargano</strain>
    </source>
</reference>
<evidence type="ECO:0000256" key="2">
    <source>
        <dbReference type="ARBA" id="ARBA00022490"/>
    </source>
</evidence>
<evidence type="ECO:0000256" key="7">
    <source>
        <dbReference type="SAM" id="MobiDB-lite"/>
    </source>
</evidence>
<feature type="compositionally biased region" description="Basic and acidic residues" evidence="7">
    <location>
        <begin position="1"/>
        <end position="13"/>
    </location>
</feature>
<keyword evidence="3" id="KW-0677">Repeat</keyword>
<keyword evidence="2" id="KW-0963">Cytoplasm</keyword>